<gene>
    <name evidence="1" type="ORF">DWU99_01415</name>
</gene>
<dbReference type="AlphaFoldDB" id="A0A370XCM1"/>
<dbReference type="Proteomes" id="UP000255334">
    <property type="component" value="Unassembled WGS sequence"/>
</dbReference>
<protein>
    <submittedName>
        <fullName evidence="1">Uncharacterized protein</fullName>
    </submittedName>
</protein>
<proteinExistence type="predicted"/>
<evidence type="ECO:0000313" key="1">
    <source>
        <dbReference type="EMBL" id="RDS85965.1"/>
    </source>
</evidence>
<accession>A0A370XCM1</accession>
<comment type="caution">
    <text evidence="1">The sequence shown here is derived from an EMBL/GenBank/DDBJ whole genome shotgun (WGS) entry which is preliminary data.</text>
</comment>
<organism evidence="1 2">
    <name type="scientific">Dyella psychrodurans</name>
    <dbReference type="NCBI Taxonomy" id="1927960"/>
    <lineage>
        <taxon>Bacteria</taxon>
        <taxon>Pseudomonadati</taxon>
        <taxon>Pseudomonadota</taxon>
        <taxon>Gammaproteobacteria</taxon>
        <taxon>Lysobacterales</taxon>
        <taxon>Rhodanobacteraceae</taxon>
        <taxon>Dyella</taxon>
    </lineage>
</organism>
<keyword evidence="2" id="KW-1185">Reference proteome</keyword>
<sequence>MCRPFSWLSQKKKTPVQDRRLMKNEGVMLEGATRTRQAEELARLTRRVAIRGPLPSDQPGLVMILRLLEVGRTATRNL</sequence>
<name>A0A370XCM1_9GAMM</name>
<dbReference type="EMBL" id="QRBF01000001">
    <property type="protein sequence ID" value="RDS85965.1"/>
    <property type="molecule type" value="Genomic_DNA"/>
</dbReference>
<reference evidence="1 2" key="1">
    <citation type="submission" date="2018-07" db="EMBL/GenBank/DDBJ databases">
        <title>Dyella monticola sp. nov. and Dyella psychrodurans sp. nov. isolated from monsoon evergreen broad-leaved forest soil of Dinghu Mountain, China.</title>
        <authorList>
            <person name="Gao Z."/>
            <person name="Qiu L."/>
        </authorList>
    </citation>
    <scope>NUCLEOTIDE SEQUENCE [LARGE SCALE GENOMIC DNA]</scope>
    <source>
        <strain evidence="1 2">4MSK11</strain>
    </source>
</reference>
<evidence type="ECO:0000313" key="2">
    <source>
        <dbReference type="Proteomes" id="UP000255334"/>
    </source>
</evidence>